<dbReference type="EMBL" id="CAJVQC010100255">
    <property type="protein sequence ID" value="CAG8830956.1"/>
    <property type="molecule type" value="Genomic_DNA"/>
</dbReference>
<dbReference type="Proteomes" id="UP000789920">
    <property type="component" value="Unassembled WGS sequence"/>
</dbReference>
<accession>A0ACA9S8V9</accession>
<organism evidence="1 2">
    <name type="scientific">Racocetra persica</name>
    <dbReference type="NCBI Taxonomy" id="160502"/>
    <lineage>
        <taxon>Eukaryota</taxon>
        <taxon>Fungi</taxon>
        <taxon>Fungi incertae sedis</taxon>
        <taxon>Mucoromycota</taxon>
        <taxon>Glomeromycotina</taxon>
        <taxon>Glomeromycetes</taxon>
        <taxon>Diversisporales</taxon>
        <taxon>Gigasporaceae</taxon>
        <taxon>Racocetra</taxon>
    </lineage>
</organism>
<sequence length="97" mass="11684">KIEKIITEYESRKYYHNTILVPSIQHNCRSGELKKAYQYKTNRPQYQTCSTYSNRKDLKQSHKNEDRLIVIRSSQTISYRKAMQKTPQSEERPKIKM</sequence>
<proteinExistence type="predicted"/>
<gene>
    <name evidence="1" type="ORF">RPERSI_LOCUS27976</name>
</gene>
<name>A0ACA9S8V9_9GLOM</name>
<protein>
    <submittedName>
        <fullName evidence="1">16509_t:CDS:1</fullName>
    </submittedName>
</protein>
<comment type="caution">
    <text evidence="1">The sequence shown here is derived from an EMBL/GenBank/DDBJ whole genome shotgun (WGS) entry which is preliminary data.</text>
</comment>
<feature type="non-terminal residue" evidence="1">
    <location>
        <position position="97"/>
    </location>
</feature>
<feature type="non-terminal residue" evidence="1">
    <location>
        <position position="1"/>
    </location>
</feature>
<evidence type="ECO:0000313" key="2">
    <source>
        <dbReference type="Proteomes" id="UP000789920"/>
    </source>
</evidence>
<evidence type="ECO:0000313" key="1">
    <source>
        <dbReference type="EMBL" id="CAG8830956.1"/>
    </source>
</evidence>
<keyword evidence="2" id="KW-1185">Reference proteome</keyword>
<reference evidence="1" key="1">
    <citation type="submission" date="2021-06" db="EMBL/GenBank/DDBJ databases">
        <authorList>
            <person name="Kallberg Y."/>
            <person name="Tangrot J."/>
            <person name="Rosling A."/>
        </authorList>
    </citation>
    <scope>NUCLEOTIDE SEQUENCE</scope>
    <source>
        <strain evidence="1">MA461A</strain>
    </source>
</reference>